<feature type="compositionally biased region" description="Low complexity" evidence="1">
    <location>
        <begin position="523"/>
        <end position="532"/>
    </location>
</feature>
<feature type="compositionally biased region" description="Low complexity" evidence="1">
    <location>
        <begin position="577"/>
        <end position="588"/>
    </location>
</feature>
<evidence type="ECO:0000256" key="1">
    <source>
        <dbReference type="SAM" id="MobiDB-lite"/>
    </source>
</evidence>
<dbReference type="STRING" id="4537.A0A0E0JEL1"/>
<evidence type="ECO:0000313" key="4">
    <source>
        <dbReference type="Proteomes" id="UP000026962"/>
    </source>
</evidence>
<feature type="compositionally biased region" description="Basic and acidic residues" evidence="1">
    <location>
        <begin position="1"/>
        <end position="11"/>
    </location>
</feature>
<dbReference type="Proteomes" id="UP000026962">
    <property type="component" value="Chromosome 1"/>
</dbReference>
<feature type="region of interest" description="Disordered" evidence="1">
    <location>
        <begin position="295"/>
        <end position="589"/>
    </location>
</feature>
<dbReference type="OMA" id="MNSSQFM"/>
<feature type="compositionally biased region" description="Low complexity" evidence="1">
    <location>
        <begin position="314"/>
        <end position="342"/>
    </location>
</feature>
<evidence type="ECO:0000259" key="2">
    <source>
        <dbReference type="Pfam" id="PF07223"/>
    </source>
</evidence>
<evidence type="ECO:0000313" key="3">
    <source>
        <dbReference type="EnsemblPlants" id="OPUNC01G04300.1"/>
    </source>
</evidence>
<feature type="compositionally biased region" description="Low complexity" evidence="1">
    <location>
        <begin position="543"/>
        <end position="558"/>
    </location>
</feature>
<dbReference type="AlphaFoldDB" id="A0A0E0JEL1"/>
<dbReference type="EnsemblPlants" id="OPUNC01G04300.1">
    <property type="protein sequence ID" value="OPUNC01G04300.1"/>
    <property type="gene ID" value="OPUNC01G04300"/>
</dbReference>
<reference evidence="3" key="1">
    <citation type="submission" date="2015-04" db="UniProtKB">
        <authorList>
            <consortium name="EnsemblPlants"/>
        </authorList>
    </citation>
    <scope>IDENTIFICATION</scope>
</reference>
<name>A0A0E0JEL1_ORYPU</name>
<feature type="compositionally biased region" description="Low complexity" evidence="1">
    <location>
        <begin position="420"/>
        <end position="437"/>
    </location>
</feature>
<feature type="region of interest" description="Disordered" evidence="1">
    <location>
        <begin position="1"/>
        <end position="39"/>
    </location>
</feature>
<reference evidence="3" key="2">
    <citation type="submission" date="2018-05" db="EMBL/GenBank/DDBJ databases">
        <title>OpunRS2 (Oryza punctata Reference Sequence Version 2).</title>
        <authorList>
            <person name="Zhang J."/>
            <person name="Kudrna D."/>
            <person name="Lee S."/>
            <person name="Talag J."/>
            <person name="Welchert J."/>
            <person name="Wing R.A."/>
        </authorList>
    </citation>
    <scope>NUCLEOTIDE SEQUENCE [LARGE SCALE GENOMIC DNA]</scope>
</reference>
<dbReference type="InterPro" id="IPR010820">
    <property type="entry name" value="DUF1421"/>
</dbReference>
<keyword evidence="4" id="KW-1185">Reference proteome</keyword>
<feature type="compositionally biased region" description="Pro residues" evidence="1">
    <location>
        <begin position="407"/>
        <end position="419"/>
    </location>
</feature>
<dbReference type="PANTHER" id="PTHR31805:SF26">
    <property type="entry name" value="OS01G0169900 PROTEIN"/>
    <property type="match status" value="1"/>
</dbReference>
<accession>A0A0E0JEL1</accession>
<dbReference type="Pfam" id="PF07223">
    <property type="entry name" value="DUF1421"/>
    <property type="match status" value="1"/>
</dbReference>
<dbReference type="PANTHER" id="PTHR31805">
    <property type="entry name" value="RECEPTOR-LIKE KINASE, PUTATIVE (DUF1421)-RELATED"/>
    <property type="match status" value="1"/>
</dbReference>
<proteinExistence type="predicted"/>
<feature type="compositionally biased region" description="Low complexity" evidence="1">
    <location>
        <begin position="27"/>
        <end position="39"/>
    </location>
</feature>
<organism evidence="3">
    <name type="scientific">Oryza punctata</name>
    <name type="common">Red rice</name>
    <dbReference type="NCBI Taxonomy" id="4537"/>
    <lineage>
        <taxon>Eukaryota</taxon>
        <taxon>Viridiplantae</taxon>
        <taxon>Streptophyta</taxon>
        <taxon>Embryophyta</taxon>
        <taxon>Tracheophyta</taxon>
        <taxon>Spermatophyta</taxon>
        <taxon>Magnoliopsida</taxon>
        <taxon>Liliopsida</taxon>
        <taxon>Poales</taxon>
        <taxon>Poaceae</taxon>
        <taxon>BOP clade</taxon>
        <taxon>Oryzoideae</taxon>
        <taxon>Oryzeae</taxon>
        <taxon>Oryzinae</taxon>
        <taxon>Oryza</taxon>
    </lineage>
</organism>
<feature type="region of interest" description="Disordered" evidence="1">
    <location>
        <begin position="88"/>
        <end position="134"/>
    </location>
</feature>
<dbReference type="Gramene" id="OPUNC01G04300.1">
    <property type="protein sequence ID" value="OPUNC01G04300.1"/>
    <property type="gene ID" value="OPUNC01G04300"/>
</dbReference>
<dbReference type="eggNOG" id="ENOG502QPU7">
    <property type="taxonomic scope" value="Eukaryota"/>
</dbReference>
<dbReference type="PRINTS" id="PR01217">
    <property type="entry name" value="PRICHEXTENSN"/>
</dbReference>
<dbReference type="HOGENOM" id="CLU_024952_0_0_1"/>
<sequence>MLPEQRAHEGPLRSGPVKRRQAKPTDSHSSSSPSGSLSSSNFAIISQLSLPSQAPPTAALLAARRGGGAAPMNTSQFMDKQILGLAASASTSSGVGGGPELLDLMSPNPQEESEDRLRRRHSSNGSADDVLPSYDFQPIRTAAPTAASASASAAAPASWGSLDSGSRAPSASYNLKSAGILEPHVLKKVSHEEDRSNFGTVTMADIDRTMKKYSDNLLHALEGVSSRLSQLEGRTHHLENSVDDLKITIGNYNGSTDGKLRQLENMLREVQAGVQILRDKQEIVETQLHLAKLQPPKSDVLASENVGSSQTDSHQQAVAPQQAAIQPQHQVLTSSQPLALPAPNAPPPPSTLQSQPPSQYPGHLPHSQVPPVPPSAPVPSVPALPRDSYYAPPAQPTETMHQQYQAPPVPQPQAPPAPPQQYQSPPQFPQYSQPPQSGMVNPSTPLPPAVPQQPEEAMSYAPPQSYPPNVRPPSPYMPPPSGPAPPFYGQNQSMYEPPAGRPNSGPPPSYGAGGYGPQGGSGFSESYGYSGSPSHRGNAGMKSSPSPFAPSGPSSGGSANYGRLPTAQILPQAVPINSSPSGSSGNRVPVDDVVEKVATMGFSREQVRATVRRLTENGQNVDLNVVLDKLMNDSDVQQPQKGWFGR</sequence>
<feature type="compositionally biased region" description="Low complexity" evidence="1">
    <location>
        <begin position="351"/>
        <end position="361"/>
    </location>
</feature>
<feature type="compositionally biased region" description="Gly residues" evidence="1">
    <location>
        <begin position="511"/>
        <end position="522"/>
    </location>
</feature>
<feature type="compositionally biased region" description="Pro residues" evidence="1">
    <location>
        <begin position="464"/>
        <end position="486"/>
    </location>
</feature>
<protein>
    <recommendedName>
        <fullName evidence="2">DUF1421 domain-containing protein</fullName>
    </recommendedName>
</protein>
<feature type="compositionally biased region" description="Pro residues" evidence="1">
    <location>
        <begin position="368"/>
        <end position="382"/>
    </location>
</feature>
<feature type="domain" description="DUF1421" evidence="2">
    <location>
        <begin position="590"/>
        <end position="634"/>
    </location>
</feature>